<gene>
    <name evidence="4" type="ORF">PHAECO_LOCUS2048</name>
</gene>
<keyword evidence="1 2" id="KW-0193">Cuticle</keyword>
<evidence type="ECO:0000256" key="2">
    <source>
        <dbReference type="PROSITE-ProRule" id="PRU00497"/>
    </source>
</evidence>
<dbReference type="GO" id="GO:0031012">
    <property type="term" value="C:extracellular matrix"/>
    <property type="evidence" value="ECO:0007669"/>
    <property type="project" value="TreeGrafter"/>
</dbReference>
<proteinExistence type="predicted"/>
<dbReference type="InterPro" id="IPR000618">
    <property type="entry name" value="Insect_cuticle"/>
</dbReference>
<reference evidence="4" key="2">
    <citation type="submission" date="2022-10" db="EMBL/GenBank/DDBJ databases">
        <authorList>
            <consortium name="ENA_rothamsted_submissions"/>
            <consortium name="culmorum"/>
            <person name="King R."/>
        </authorList>
    </citation>
    <scope>NUCLEOTIDE SEQUENCE</scope>
</reference>
<dbReference type="GO" id="GO:0042302">
    <property type="term" value="F:structural constituent of cuticle"/>
    <property type="evidence" value="ECO:0007669"/>
    <property type="project" value="UniProtKB-UniRule"/>
</dbReference>
<dbReference type="PROSITE" id="PS00233">
    <property type="entry name" value="CHIT_BIND_RR_1"/>
    <property type="match status" value="1"/>
</dbReference>
<keyword evidence="5" id="KW-1185">Reference proteome</keyword>
<dbReference type="PANTHER" id="PTHR12236">
    <property type="entry name" value="STRUCTURAL CONTITUENT OF CUTICLE"/>
    <property type="match status" value="1"/>
</dbReference>
<evidence type="ECO:0000313" key="4">
    <source>
        <dbReference type="EMBL" id="CAH1117917.1"/>
    </source>
</evidence>
<dbReference type="GO" id="GO:0005615">
    <property type="term" value="C:extracellular space"/>
    <property type="evidence" value="ECO:0007669"/>
    <property type="project" value="TreeGrafter"/>
</dbReference>
<dbReference type="InterPro" id="IPR051217">
    <property type="entry name" value="Insect_Cuticle_Struc_Prot"/>
</dbReference>
<dbReference type="AlphaFoldDB" id="A0A9P0GKM1"/>
<reference evidence="4" key="1">
    <citation type="submission" date="2022-01" db="EMBL/GenBank/DDBJ databases">
        <authorList>
            <person name="King R."/>
        </authorList>
    </citation>
    <scope>NUCLEOTIDE SEQUENCE</scope>
</reference>
<dbReference type="Pfam" id="PF00379">
    <property type="entry name" value="Chitin_bind_4"/>
    <property type="match status" value="1"/>
</dbReference>
<dbReference type="PANTHER" id="PTHR12236:SF95">
    <property type="entry name" value="CUTICULAR PROTEIN 76BD, ISOFORM C-RELATED"/>
    <property type="match status" value="1"/>
</dbReference>
<sequence length="363" mass="40786">MPSWCVPLSKELILFHITERKKTVASITVCLVSMLATQVHCSCLCDCSNPFLHQTQKLYTPYFPQEYHDYNHNQWLNFFQQPLGNSHRDLRVKPQQKPKVLSYPQAQKQSKCTQKGGCGNVGMEMGIKEMGMDKVEMKMGMGGIKSSDGGMNKGSEMKMAMGGMKMSNGGMKMDSGLMKMSNGGMVMGAVKMEMSSGGMNMASEKIEMSSGGMGNRDGGMEKDNGKLGGNDGKKEQEKKPEIPKMEMSGDKKMNSVQQVSPMKMSPEVDMKVANKEEHEDHHHHYDYEDDKNIYYKFGYAVNDKKTHDIKYQKEERKGDVITGEYAITEEDGNVRTVKYVADWKNGFKAQVLNSKEKMGSLLF</sequence>
<dbReference type="PROSITE" id="PS51155">
    <property type="entry name" value="CHIT_BIND_RR_2"/>
    <property type="match status" value="1"/>
</dbReference>
<dbReference type="Proteomes" id="UP001153737">
    <property type="component" value="Chromosome 10"/>
</dbReference>
<dbReference type="EMBL" id="OU896716">
    <property type="protein sequence ID" value="CAH1117917.1"/>
    <property type="molecule type" value="Genomic_DNA"/>
</dbReference>
<protein>
    <submittedName>
        <fullName evidence="4">Uncharacterized protein</fullName>
    </submittedName>
</protein>
<evidence type="ECO:0000256" key="3">
    <source>
        <dbReference type="SAM" id="MobiDB-lite"/>
    </source>
</evidence>
<feature type="compositionally biased region" description="Basic and acidic residues" evidence="3">
    <location>
        <begin position="218"/>
        <end position="253"/>
    </location>
</feature>
<accession>A0A9P0GKM1</accession>
<dbReference type="InterPro" id="IPR031311">
    <property type="entry name" value="CHIT_BIND_RR_consensus"/>
</dbReference>
<feature type="region of interest" description="Disordered" evidence="3">
    <location>
        <begin position="209"/>
        <end position="253"/>
    </location>
</feature>
<evidence type="ECO:0000256" key="1">
    <source>
        <dbReference type="ARBA" id="ARBA00022460"/>
    </source>
</evidence>
<name>A0A9P0GKM1_PHACE</name>
<organism evidence="4 5">
    <name type="scientific">Phaedon cochleariae</name>
    <name type="common">Mustard beetle</name>
    <dbReference type="NCBI Taxonomy" id="80249"/>
    <lineage>
        <taxon>Eukaryota</taxon>
        <taxon>Metazoa</taxon>
        <taxon>Ecdysozoa</taxon>
        <taxon>Arthropoda</taxon>
        <taxon>Hexapoda</taxon>
        <taxon>Insecta</taxon>
        <taxon>Pterygota</taxon>
        <taxon>Neoptera</taxon>
        <taxon>Endopterygota</taxon>
        <taxon>Coleoptera</taxon>
        <taxon>Polyphaga</taxon>
        <taxon>Cucujiformia</taxon>
        <taxon>Chrysomeloidea</taxon>
        <taxon>Chrysomelidae</taxon>
        <taxon>Chrysomelinae</taxon>
        <taxon>Chrysomelini</taxon>
        <taxon>Phaedon</taxon>
    </lineage>
</organism>
<dbReference type="OrthoDB" id="6775273at2759"/>
<evidence type="ECO:0000313" key="5">
    <source>
        <dbReference type="Proteomes" id="UP001153737"/>
    </source>
</evidence>